<protein>
    <submittedName>
        <fullName evidence="2">Uncharacterized protein</fullName>
    </submittedName>
</protein>
<evidence type="ECO:0000313" key="3">
    <source>
        <dbReference type="Proteomes" id="UP000199375"/>
    </source>
</evidence>
<sequence length="65" mass="7422">MPRTASAAPATGAIRRPRDSSSRTIRTARRGMRIALRRNRIRHRRGDDGHPADSRLEFTGVRPFR</sequence>
<dbReference type="AlphaFoldDB" id="A0A1C4Y4M4"/>
<evidence type="ECO:0000256" key="1">
    <source>
        <dbReference type="SAM" id="MobiDB-lite"/>
    </source>
</evidence>
<proteinExistence type="predicted"/>
<feature type="compositionally biased region" description="Basic residues" evidence="1">
    <location>
        <begin position="26"/>
        <end position="44"/>
    </location>
</feature>
<name>A0A1C4Y4M4_9ACTN</name>
<dbReference type="EMBL" id="FMCW01000035">
    <property type="protein sequence ID" value="SCF15654.1"/>
    <property type="molecule type" value="Genomic_DNA"/>
</dbReference>
<feature type="region of interest" description="Disordered" evidence="1">
    <location>
        <begin position="1"/>
        <end position="65"/>
    </location>
</feature>
<accession>A0A1C4Y4M4</accession>
<feature type="compositionally biased region" description="Basic and acidic residues" evidence="1">
    <location>
        <begin position="45"/>
        <end position="56"/>
    </location>
</feature>
<gene>
    <name evidence="2" type="ORF">GA0070558_13512</name>
</gene>
<organism evidence="2 3">
    <name type="scientific">Micromonospora haikouensis</name>
    <dbReference type="NCBI Taxonomy" id="686309"/>
    <lineage>
        <taxon>Bacteria</taxon>
        <taxon>Bacillati</taxon>
        <taxon>Actinomycetota</taxon>
        <taxon>Actinomycetes</taxon>
        <taxon>Micromonosporales</taxon>
        <taxon>Micromonosporaceae</taxon>
        <taxon>Micromonospora</taxon>
    </lineage>
</organism>
<dbReference type="Proteomes" id="UP000199375">
    <property type="component" value="Unassembled WGS sequence"/>
</dbReference>
<evidence type="ECO:0000313" key="2">
    <source>
        <dbReference type="EMBL" id="SCF15654.1"/>
    </source>
</evidence>
<reference evidence="2 3" key="1">
    <citation type="submission" date="2016-06" db="EMBL/GenBank/DDBJ databases">
        <authorList>
            <person name="Kjaerup R.B."/>
            <person name="Dalgaard T.S."/>
            <person name="Juul-Madsen H.R."/>
        </authorList>
    </citation>
    <scope>NUCLEOTIDE SEQUENCE [LARGE SCALE GENOMIC DNA]</scope>
    <source>
        <strain evidence="2 3">DSM 45626</strain>
    </source>
</reference>